<evidence type="ECO:0000256" key="1">
    <source>
        <dbReference type="SAM" id="MobiDB-lite"/>
    </source>
</evidence>
<evidence type="ECO:0000313" key="2">
    <source>
        <dbReference type="EMBL" id="GAA4751460.1"/>
    </source>
</evidence>
<dbReference type="EMBL" id="BAABKN010000026">
    <property type="protein sequence ID" value="GAA4751460.1"/>
    <property type="molecule type" value="Genomic_DNA"/>
</dbReference>
<accession>A0ABP8ZB05</accession>
<protein>
    <submittedName>
        <fullName evidence="2">Pyridoxamine 5'-phosphate oxidase family protein</fullName>
    </submittedName>
</protein>
<keyword evidence="3" id="KW-1185">Reference proteome</keyword>
<evidence type="ECO:0000313" key="3">
    <source>
        <dbReference type="Proteomes" id="UP001499882"/>
    </source>
</evidence>
<dbReference type="Proteomes" id="UP001499882">
    <property type="component" value="Unassembled WGS sequence"/>
</dbReference>
<proteinExistence type="predicted"/>
<reference evidence="3" key="1">
    <citation type="journal article" date="2019" name="Int. J. Syst. Evol. Microbiol.">
        <title>The Global Catalogue of Microorganisms (GCM) 10K type strain sequencing project: providing services to taxonomists for standard genome sequencing and annotation.</title>
        <authorList>
            <consortium name="The Broad Institute Genomics Platform"/>
            <consortium name="The Broad Institute Genome Sequencing Center for Infectious Disease"/>
            <person name="Wu L."/>
            <person name="Ma J."/>
        </authorList>
    </citation>
    <scope>NUCLEOTIDE SEQUENCE [LARGE SCALE GENOMIC DNA]</scope>
    <source>
        <strain evidence="3">JCM 18532</strain>
    </source>
</reference>
<dbReference type="SUPFAM" id="SSF50475">
    <property type="entry name" value="FMN-binding split barrel"/>
    <property type="match status" value="1"/>
</dbReference>
<feature type="compositionally biased region" description="Basic and acidic residues" evidence="1">
    <location>
        <begin position="216"/>
        <end position="226"/>
    </location>
</feature>
<name>A0ABP8ZB05_9ACTN</name>
<feature type="region of interest" description="Disordered" evidence="1">
    <location>
        <begin position="195"/>
        <end position="226"/>
    </location>
</feature>
<sequence length="226" mass="24245">MKNSNPLERIRRLPERASQERADLDAVLDAGHHMGTLATVVDGQPWVVPMLYARDGDRLLLHGSTGAGALRHVANGAPAALSVFHMDGWIYAHTMFNASARFRSAVVRGHITDLPAGEAADALTMFTDITTPGRVSEVPPHTRKHLAATKAMSLSIEPGQWTVKLRDGGPTPPEPDEVVDPGLWRGVVPIYSAYGEPEPAAGLAPGTPLSPSIQRLMDEPPHPSAR</sequence>
<comment type="caution">
    <text evidence="2">The sequence shown here is derived from an EMBL/GenBank/DDBJ whole genome shotgun (WGS) entry which is preliminary data.</text>
</comment>
<dbReference type="Gene3D" id="2.30.110.10">
    <property type="entry name" value="Electron Transport, Fmn-binding Protein, Chain A"/>
    <property type="match status" value="1"/>
</dbReference>
<dbReference type="RefSeq" id="WP_345528830.1">
    <property type="nucleotide sequence ID" value="NZ_BAABKN010000026.1"/>
</dbReference>
<dbReference type="PANTHER" id="PTHR34071">
    <property type="entry name" value="5-NITROIMIDAZOLE ANTIBIOTICS RESISTANCE PROTEIN, NIMA-FAMILY-RELATED PROTEIN-RELATED"/>
    <property type="match status" value="1"/>
</dbReference>
<gene>
    <name evidence="2" type="ORF">GCM10023350_40940</name>
</gene>
<dbReference type="PANTHER" id="PTHR34071:SF2">
    <property type="entry name" value="FLAVIN-NUCLEOTIDE-BINDING PROTEIN"/>
    <property type="match status" value="1"/>
</dbReference>
<dbReference type="Pfam" id="PF12900">
    <property type="entry name" value="Pyridox_ox_2"/>
    <property type="match status" value="1"/>
</dbReference>
<dbReference type="InterPro" id="IPR024747">
    <property type="entry name" value="Pyridox_Oxase-rel"/>
</dbReference>
<dbReference type="InterPro" id="IPR012349">
    <property type="entry name" value="Split_barrel_FMN-bd"/>
</dbReference>
<organism evidence="2 3">
    <name type="scientific">Nocardioides endophyticus</name>
    <dbReference type="NCBI Taxonomy" id="1353775"/>
    <lineage>
        <taxon>Bacteria</taxon>
        <taxon>Bacillati</taxon>
        <taxon>Actinomycetota</taxon>
        <taxon>Actinomycetes</taxon>
        <taxon>Propionibacteriales</taxon>
        <taxon>Nocardioidaceae</taxon>
        <taxon>Nocardioides</taxon>
    </lineage>
</organism>